<comment type="caution">
    <text evidence="1">The sequence shown here is derived from an EMBL/GenBank/DDBJ whole genome shotgun (WGS) entry which is preliminary data.</text>
</comment>
<evidence type="ECO:0000313" key="1">
    <source>
        <dbReference type="EMBL" id="RIA80326.1"/>
    </source>
</evidence>
<accession>A0A397S6J5</accession>
<keyword evidence="2" id="KW-1185">Reference proteome</keyword>
<dbReference type="Proteomes" id="UP000265703">
    <property type="component" value="Unassembled WGS sequence"/>
</dbReference>
<dbReference type="OrthoDB" id="2362608at2759"/>
<dbReference type="AlphaFoldDB" id="A0A397S6J5"/>
<protein>
    <submittedName>
        <fullName evidence="1">Uncharacterized protein</fullName>
    </submittedName>
</protein>
<proteinExistence type="predicted"/>
<reference evidence="1 2" key="1">
    <citation type="submission" date="2018-06" db="EMBL/GenBank/DDBJ databases">
        <title>Comparative genomics reveals the genomic features of Rhizophagus irregularis, R. cerebriforme, R. diaphanum and Gigaspora rosea, and their symbiotic lifestyle signature.</title>
        <authorList>
            <person name="Morin E."/>
            <person name="San Clemente H."/>
            <person name="Chen E.C.H."/>
            <person name="De La Providencia I."/>
            <person name="Hainaut M."/>
            <person name="Kuo A."/>
            <person name="Kohler A."/>
            <person name="Murat C."/>
            <person name="Tang N."/>
            <person name="Roy S."/>
            <person name="Loubradou J."/>
            <person name="Henrissat B."/>
            <person name="Grigoriev I.V."/>
            <person name="Corradi N."/>
            <person name="Roux C."/>
            <person name="Martin F.M."/>
        </authorList>
    </citation>
    <scope>NUCLEOTIDE SEQUENCE [LARGE SCALE GENOMIC DNA]</scope>
    <source>
        <strain evidence="1 2">DAOM 227022</strain>
    </source>
</reference>
<dbReference type="InterPro" id="IPR027796">
    <property type="entry name" value="OTT_1508_deam-like"/>
</dbReference>
<sequence length="405" mass="47349">MEKQFYSKLCIAESIKFVTDEANRNGTGQQMIERFSCNLATILARDKEVVAVMLTTSINSCTVYISKRDWFKKDDEYIRKIERHLRSISKDAPITLVNALKRDDVRALFKDVMAYCSVKFESRFEKLKKDITRNQDEPYIKSFRSFMGDASIDVDNIKDVERHVISRVCCKYYKKVKTSPAISERFLRHLKKVGSYIGSLINITRCVCNEFHRDQISNLELRKLHPDTTFQTISSWNSIIQKYFDNPKEFKDFRNACLNDTDTKKKLIEIYGEPLATQLDSEIRLGVCLHAEMNILADIINRKDKRRAFIATSKNCCYLCELYIKFARDRRYNIVVSGSHKKIYHAWKLPDIKDYNFWKDSLSYLLSNLNQIIGNEVKKRNILLSDDSFDLGDQEIKEGIDAIFV</sequence>
<dbReference type="EMBL" id="QKYT01000992">
    <property type="protein sequence ID" value="RIA80326.1"/>
    <property type="molecule type" value="Genomic_DNA"/>
</dbReference>
<dbReference type="Pfam" id="PF14441">
    <property type="entry name" value="OTT_1508_deam"/>
    <property type="match status" value="1"/>
</dbReference>
<name>A0A397S6J5_9GLOM</name>
<evidence type="ECO:0000313" key="2">
    <source>
        <dbReference type="Proteomes" id="UP000265703"/>
    </source>
</evidence>
<organism evidence="1 2">
    <name type="scientific">Glomus cerebriforme</name>
    <dbReference type="NCBI Taxonomy" id="658196"/>
    <lineage>
        <taxon>Eukaryota</taxon>
        <taxon>Fungi</taxon>
        <taxon>Fungi incertae sedis</taxon>
        <taxon>Mucoromycota</taxon>
        <taxon>Glomeromycotina</taxon>
        <taxon>Glomeromycetes</taxon>
        <taxon>Glomerales</taxon>
        <taxon>Glomeraceae</taxon>
        <taxon>Glomus</taxon>
    </lineage>
</organism>
<gene>
    <name evidence="1" type="ORF">C1645_838899</name>
</gene>